<dbReference type="Gene3D" id="1.10.10.10">
    <property type="entry name" value="Winged helix-like DNA-binding domain superfamily/Winged helix DNA-binding domain"/>
    <property type="match status" value="1"/>
</dbReference>
<dbReference type="OrthoDB" id="9790442at2"/>
<dbReference type="InterPro" id="IPR011006">
    <property type="entry name" value="CheY-like_superfamily"/>
</dbReference>
<dbReference type="PANTHER" id="PTHR48111:SF2">
    <property type="entry name" value="RESPONSE REGULATOR SAER"/>
    <property type="match status" value="1"/>
</dbReference>
<evidence type="ECO:0000256" key="3">
    <source>
        <dbReference type="ARBA" id="ARBA00023015"/>
    </source>
</evidence>
<dbReference type="GO" id="GO:0032993">
    <property type="term" value="C:protein-DNA complex"/>
    <property type="evidence" value="ECO:0007669"/>
    <property type="project" value="TreeGrafter"/>
</dbReference>
<feature type="domain" description="Response regulatory" evidence="8">
    <location>
        <begin position="3"/>
        <end position="116"/>
    </location>
</feature>
<dbReference type="PROSITE" id="PS51755">
    <property type="entry name" value="OMPR_PHOB"/>
    <property type="match status" value="1"/>
</dbReference>
<dbReference type="SMART" id="SM00448">
    <property type="entry name" value="REC"/>
    <property type="match status" value="1"/>
</dbReference>
<keyword evidence="2" id="KW-0902">Two-component regulatory system</keyword>
<dbReference type="RefSeq" id="WP_018373772.1">
    <property type="nucleotide sequence ID" value="NZ_LT906439.1"/>
</dbReference>
<keyword evidence="3" id="KW-0805">Transcription regulation</keyword>
<dbReference type="InterPro" id="IPR001867">
    <property type="entry name" value="OmpR/PhoB-type_DNA-bd"/>
</dbReference>
<evidence type="ECO:0000256" key="7">
    <source>
        <dbReference type="PROSITE-ProRule" id="PRU01091"/>
    </source>
</evidence>
<evidence type="ECO:0000313" key="11">
    <source>
        <dbReference type="Proteomes" id="UP000215185"/>
    </source>
</evidence>
<dbReference type="PROSITE" id="PS50110">
    <property type="entry name" value="RESPONSE_REGULATORY"/>
    <property type="match status" value="1"/>
</dbReference>
<keyword evidence="1 6" id="KW-0597">Phosphoprotein</keyword>
<keyword evidence="4 7" id="KW-0238">DNA-binding</keyword>
<name>A0A239SNG6_9STRE</name>
<gene>
    <name evidence="10" type="primary">nisR</name>
    <name evidence="10" type="ORF">SAMEA4412692_00444</name>
</gene>
<dbReference type="InterPro" id="IPR036388">
    <property type="entry name" value="WH-like_DNA-bd_sf"/>
</dbReference>
<reference evidence="10 11" key="1">
    <citation type="submission" date="2017-06" db="EMBL/GenBank/DDBJ databases">
        <authorList>
            <consortium name="Pathogen Informatics"/>
        </authorList>
    </citation>
    <scope>NUCLEOTIDE SEQUENCE [LARGE SCALE GENOMIC DNA]</scope>
    <source>
        <strain evidence="10 11">NCTC13788</strain>
    </source>
</reference>
<dbReference type="eggNOG" id="COG0745">
    <property type="taxonomic scope" value="Bacteria"/>
</dbReference>
<dbReference type="GO" id="GO:0005829">
    <property type="term" value="C:cytosol"/>
    <property type="evidence" value="ECO:0007669"/>
    <property type="project" value="TreeGrafter"/>
</dbReference>
<sequence>MYKILAIDDDKEILKLMKTALEIENYHVTIYQEIQLPINVDDFKGYDLILLDIMMPTISGIEFCQKIREKVYSPIIFVSALDTDKEIIQALNIGGDDFIVKPFSLKQFTAKVNSHLKREERTKSKSEKNAREKRSFPPIEIYLEERMLYIEKEPLPLTYREYDILELLSRHPYKVFSKEEIYEQVYNEESSALFHSISEYIYQIRIKFSSFGINPIKTIRGVGYKWDV</sequence>
<evidence type="ECO:0000256" key="1">
    <source>
        <dbReference type="ARBA" id="ARBA00022553"/>
    </source>
</evidence>
<keyword evidence="5" id="KW-0804">Transcription</keyword>
<dbReference type="GO" id="GO:0006355">
    <property type="term" value="P:regulation of DNA-templated transcription"/>
    <property type="evidence" value="ECO:0007669"/>
    <property type="project" value="InterPro"/>
</dbReference>
<dbReference type="InterPro" id="IPR039420">
    <property type="entry name" value="WalR-like"/>
</dbReference>
<dbReference type="InterPro" id="IPR001789">
    <property type="entry name" value="Sig_transdc_resp-reg_receiver"/>
</dbReference>
<dbReference type="CDD" id="cd00383">
    <property type="entry name" value="trans_reg_C"/>
    <property type="match status" value="1"/>
</dbReference>
<evidence type="ECO:0000259" key="9">
    <source>
        <dbReference type="PROSITE" id="PS51755"/>
    </source>
</evidence>
<feature type="modified residue" description="4-aspartylphosphate" evidence="6">
    <location>
        <position position="52"/>
    </location>
</feature>
<proteinExistence type="predicted"/>
<evidence type="ECO:0000259" key="8">
    <source>
        <dbReference type="PROSITE" id="PS50110"/>
    </source>
</evidence>
<keyword evidence="11" id="KW-1185">Reference proteome</keyword>
<dbReference type="STRING" id="1123308.GCA_000380085_01218"/>
<evidence type="ECO:0000313" key="10">
    <source>
        <dbReference type="EMBL" id="SNU86940.1"/>
    </source>
</evidence>
<dbReference type="Pfam" id="PF00072">
    <property type="entry name" value="Response_reg"/>
    <property type="match status" value="1"/>
</dbReference>
<evidence type="ECO:0000256" key="2">
    <source>
        <dbReference type="ARBA" id="ARBA00023012"/>
    </source>
</evidence>
<protein>
    <submittedName>
        <fullName evidence="10">Response regulator</fullName>
    </submittedName>
</protein>
<dbReference type="GO" id="GO:0000156">
    <property type="term" value="F:phosphorelay response regulator activity"/>
    <property type="evidence" value="ECO:0007669"/>
    <property type="project" value="TreeGrafter"/>
</dbReference>
<dbReference type="KEGG" id="smen:SAMEA4412692_0444"/>
<feature type="domain" description="OmpR/PhoB-type" evidence="9">
    <location>
        <begin position="131"/>
        <end position="228"/>
    </location>
</feature>
<dbReference type="Gene3D" id="3.40.50.2300">
    <property type="match status" value="1"/>
</dbReference>
<dbReference type="Pfam" id="PF00486">
    <property type="entry name" value="Trans_reg_C"/>
    <property type="match status" value="1"/>
</dbReference>
<dbReference type="EMBL" id="LT906439">
    <property type="protein sequence ID" value="SNU86940.1"/>
    <property type="molecule type" value="Genomic_DNA"/>
</dbReference>
<dbReference type="Proteomes" id="UP000215185">
    <property type="component" value="Chromosome 1"/>
</dbReference>
<evidence type="ECO:0000256" key="4">
    <source>
        <dbReference type="ARBA" id="ARBA00023125"/>
    </source>
</evidence>
<dbReference type="SUPFAM" id="SSF52172">
    <property type="entry name" value="CheY-like"/>
    <property type="match status" value="1"/>
</dbReference>
<feature type="DNA-binding region" description="OmpR/PhoB-type" evidence="7">
    <location>
        <begin position="131"/>
        <end position="228"/>
    </location>
</feature>
<accession>A0A239SNG6</accession>
<dbReference type="AlphaFoldDB" id="A0A239SNG6"/>
<dbReference type="CDD" id="cd17574">
    <property type="entry name" value="REC_OmpR"/>
    <property type="match status" value="1"/>
</dbReference>
<evidence type="ECO:0000256" key="6">
    <source>
        <dbReference type="PROSITE-ProRule" id="PRU00169"/>
    </source>
</evidence>
<evidence type="ECO:0000256" key="5">
    <source>
        <dbReference type="ARBA" id="ARBA00023163"/>
    </source>
</evidence>
<dbReference type="SMART" id="SM00862">
    <property type="entry name" value="Trans_reg_C"/>
    <property type="match status" value="1"/>
</dbReference>
<organism evidence="10 11">
    <name type="scientific">Streptococcus merionis</name>
    <dbReference type="NCBI Taxonomy" id="400065"/>
    <lineage>
        <taxon>Bacteria</taxon>
        <taxon>Bacillati</taxon>
        <taxon>Bacillota</taxon>
        <taxon>Bacilli</taxon>
        <taxon>Lactobacillales</taxon>
        <taxon>Streptococcaceae</taxon>
        <taxon>Streptococcus</taxon>
    </lineage>
</organism>
<dbReference type="GO" id="GO:0000976">
    <property type="term" value="F:transcription cis-regulatory region binding"/>
    <property type="evidence" value="ECO:0007669"/>
    <property type="project" value="TreeGrafter"/>
</dbReference>
<dbReference type="PANTHER" id="PTHR48111">
    <property type="entry name" value="REGULATOR OF RPOS"/>
    <property type="match status" value="1"/>
</dbReference>